<gene>
    <name evidence="2" type="ORF">VSX56_05470</name>
</gene>
<comment type="caution">
    <text evidence="2">The sequence shown here is derived from an EMBL/GenBank/DDBJ whole genome shotgun (WGS) entry which is preliminary data.</text>
</comment>
<sequence length="358" mass="38538">MPIPSFAATTAPHPIARSPYPANGIARLGGSDFVSIPRVEGHSETPSVAVIQNGQPVAFPGNGWNDWKPGDDGLDSFVCVNAIHPYRGSLWCVDQGQAPGADTSFEAQKIVEIDPQSGGIRQILRFARDYMPEGATLNDLRIYEDLLFATDSGIGGVVIHNLATGETRRRLSQHPAARKPADQERKGTGGHPLAQADGTPPDPTQSDMLEVTPDGELFLWATPTGPIRAIPMEALLSDRSDEEIATEIFVYAQTPNIGGTAMDDRGNLYVSDIETRQVTVISSDGLSEVLVRDNRLKSPDALLIAEDRKLLIPCPQLEYLASTNGGTDGTEAPFEVMETDLPDHLGQIKLGDAIWPKA</sequence>
<feature type="region of interest" description="Disordered" evidence="1">
    <location>
        <begin position="168"/>
        <end position="209"/>
    </location>
</feature>
<evidence type="ECO:0000256" key="1">
    <source>
        <dbReference type="SAM" id="MobiDB-lite"/>
    </source>
</evidence>
<reference evidence="2 3" key="1">
    <citation type="submission" date="2024-01" db="EMBL/GenBank/DDBJ databases">
        <authorList>
            <person name="Deng Y."/>
            <person name="Su J."/>
        </authorList>
    </citation>
    <scope>NUCLEOTIDE SEQUENCE [LARGE SCALE GENOMIC DNA]</scope>
    <source>
        <strain evidence="2 3">CPCC 100088</strain>
    </source>
</reference>
<dbReference type="EMBL" id="JAYWLC010000003">
    <property type="protein sequence ID" value="MER5171222.1"/>
    <property type="molecule type" value="Genomic_DNA"/>
</dbReference>
<proteinExistence type="predicted"/>
<evidence type="ECO:0008006" key="4">
    <source>
        <dbReference type="Google" id="ProtNLM"/>
    </source>
</evidence>
<organism evidence="2 3">
    <name type="scientific">Thioclava kandeliae</name>
    <dbReference type="NCBI Taxonomy" id="3070818"/>
    <lineage>
        <taxon>Bacteria</taxon>
        <taxon>Pseudomonadati</taxon>
        <taxon>Pseudomonadota</taxon>
        <taxon>Alphaproteobacteria</taxon>
        <taxon>Rhodobacterales</taxon>
        <taxon>Paracoccaceae</taxon>
        <taxon>Thioclava</taxon>
    </lineage>
</organism>
<keyword evidence="3" id="KW-1185">Reference proteome</keyword>
<name>A0ABV1SE85_9RHOB</name>
<dbReference type="RefSeq" id="WP_350935444.1">
    <property type="nucleotide sequence ID" value="NZ_JAYWLC010000003.1"/>
</dbReference>
<dbReference type="Gene3D" id="2.120.10.30">
    <property type="entry name" value="TolB, C-terminal domain"/>
    <property type="match status" value="1"/>
</dbReference>
<reference evidence="2 3" key="2">
    <citation type="submission" date="2024-06" db="EMBL/GenBank/DDBJ databases">
        <title>Thioclava kandeliae sp. nov. from a rhizosphere soil sample of Kandelia candel in a mangrove.</title>
        <authorList>
            <person name="Mu T."/>
        </authorList>
    </citation>
    <scope>NUCLEOTIDE SEQUENCE [LARGE SCALE GENOMIC DNA]</scope>
    <source>
        <strain evidence="2 3">CPCC 100088</strain>
    </source>
</reference>
<protein>
    <recommendedName>
        <fullName evidence="4">Major royal jelly protein</fullName>
    </recommendedName>
</protein>
<evidence type="ECO:0000313" key="2">
    <source>
        <dbReference type="EMBL" id="MER5171222.1"/>
    </source>
</evidence>
<dbReference type="Proteomes" id="UP001438953">
    <property type="component" value="Unassembled WGS sequence"/>
</dbReference>
<accession>A0ABV1SE85</accession>
<dbReference type="SUPFAM" id="SSF101898">
    <property type="entry name" value="NHL repeat"/>
    <property type="match status" value="1"/>
</dbReference>
<dbReference type="InterPro" id="IPR011042">
    <property type="entry name" value="6-blade_b-propeller_TolB-like"/>
</dbReference>
<evidence type="ECO:0000313" key="3">
    <source>
        <dbReference type="Proteomes" id="UP001438953"/>
    </source>
</evidence>